<dbReference type="EMBL" id="QZJW01000017">
    <property type="protein sequence ID" value="RJO61547.1"/>
    <property type="molecule type" value="Genomic_DNA"/>
</dbReference>
<dbReference type="InterPro" id="IPR029062">
    <property type="entry name" value="Class_I_gatase-like"/>
</dbReference>
<dbReference type="Gene3D" id="3.40.50.880">
    <property type="match status" value="1"/>
</dbReference>
<dbReference type="InterPro" id="IPR050325">
    <property type="entry name" value="Prot/Nucl_acid_deglycase"/>
</dbReference>
<proteinExistence type="predicted"/>
<protein>
    <recommendedName>
        <fullName evidence="1">DJ-1/PfpI domain-containing protein</fullName>
    </recommendedName>
</protein>
<dbReference type="GO" id="GO:0005737">
    <property type="term" value="C:cytoplasm"/>
    <property type="evidence" value="ECO:0007669"/>
    <property type="project" value="TreeGrafter"/>
</dbReference>
<accession>A0A419DEP1</accession>
<evidence type="ECO:0000259" key="1">
    <source>
        <dbReference type="Pfam" id="PF01965"/>
    </source>
</evidence>
<organism evidence="2 3">
    <name type="scientific">candidate division WS5 bacterium</name>
    <dbReference type="NCBI Taxonomy" id="2093353"/>
    <lineage>
        <taxon>Bacteria</taxon>
        <taxon>candidate division WS5</taxon>
    </lineage>
</organism>
<evidence type="ECO:0000313" key="3">
    <source>
        <dbReference type="Proteomes" id="UP000285655"/>
    </source>
</evidence>
<dbReference type="AlphaFoldDB" id="A0A419DEP1"/>
<sequence>MKSTKALFIIAHYDFDDDEYFGIKEALESAGITTETCSTHLSEAQGRFKRIVKPEFLVGDVEADDFDAFIFIGGNGSTELYHTEDVHALVKDILIEHKVLALIGWAVPILCYANVAKGRKVTTHEDLKQEIEECGAYYSGKSMEQDGDIITGFDSRSTKDISDAVIRALEWQTRHEKSNETVRG</sequence>
<dbReference type="InterPro" id="IPR002818">
    <property type="entry name" value="DJ-1/PfpI"/>
</dbReference>
<dbReference type="SUPFAM" id="SSF52317">
    <property type="entry name" value="Class I glutamine amidotransferase-like"/>
    <property type="match status" value="1"/>
</dbReference>
<dbReference type="PANTHER" id="PTHR48094:SF12">
    <property type="entry name" value="PARKINSON DISEASE PROTEIN 7 HOMOLOG"/>
    <property type="match status" value="1"/>
</dbReference>
<reference evidence="2 3" key="1">
    <citation type="journal article" date="2017" name="ISME J.">
        <title>Energy and carbon metabolisms in a deep terrestrial subsurface fluid microbial community.</title>
        <authorList>
            <person name="Momper L."/>
            <person name="Jungbluth S.P."/>
            <person name="Lee M.D."/>
            <person name="Amend J.P."/>
        </authorList>
    </citation>
    <scope>NUCLEOTIDE SEQUENCE [LARGE SCALE GENOMIC DNA]</scope>
    <source>
        <strain evidence="2">SURF_29</strain>
    </source>
</reference>
<gene>
    <name evidence="2" type="ORF">C4544_02320</name>
</gene>
<evidence type="ECO:0000313" key="2">
    <source>
        <dbReference type="EMBL" id="RJO61547.1"/>
    </source>
</evidence>
<dbReference type="Pfam" id="PF01965">
    <property type="entry name" value="DJ-1_PfpI"/>
    <property type="match status" value="1"/>
</dbReference>
<dbReference type="Proteomes" id="UP000285655">
    <property type="component" value="Unassembled WGS sequence"/>
</dbReference>
<name>A0A419DEP1_9BACT</name>
<dbReference type="PANTHER" id="PTHR48094">
    <property type="entry name" value="PROTEIN/NUCLEIC ACID DEGLYCASE DJ-1-RELATED"/>
    <property type="match status" value="1"/>
</dbReference>
<feature type="domain" description="DJ-1/PfpI" evidence="1">
    <location>
        <begin position="5"/>
        <end position="156"/>
    </location>
</feature>
<comment type="caution">
    <text evidence="2">The sequence shown here is derived from an EMBL/GenBank/DDBJ whole genome shotgun (WGS) entry which is preliminary data.</text>
</comment>